<dbReference type="RefSeq" id="WP_184699233.1">
    <property type="nucleotide sequence ID" value="NZ_JACHJN010000025.1"/>
</dbReference>
<dbReference type="AlphaFoldDB" id="A0A841CWR7"/>
<accession>A0A841CWR7</accession>
<organism evidence="2 3">
    <name type="scientific">Saccharothrix tamanrassetensis</name>
    <dbReference type="NCBI Taxonomy" id="1051531"/>
    <lineage>
        <taxon>Bacteria</taxon>
        <taxon>Bacillati</taxon>
        <taxon>Actinomycetota</taxon>
        <taxon>Actinomycetes</taxon>
        <taxon>Pseudonocardiales</taxon>
        <taxon>Pseudonocardiaceae</taxon>
        <taxon>Saccharothrix</taxon>
    </lineage>
</organism>
<gene>
    <name evidence="2" type="ORF">FHS29_007382</name>
</gene>
<sequence length="150" mass="15776">MFVLLVSVLAMLGVSTASAQAVPEHTRISVPLTVMSVPAGVQPMDTGVGNCGAVWIDLTNNGGGRGTFDYGFQSTLGVVVHRALTVRWANVAVARIHAFDDSGLMLGSRFSNTRQETTTPGRVVSRLVTVIRHVNGVLCLGRVGDTANVT</sequence>
<comment type="caution">
    <text evidence="2">The sequence shown here is derived from an EMBL/GenBank/DDBJ whole genome shotgun (WGS) entry which is preliminary data.</text>
</comment>
<keyword evidence="1" id="KW-0732">Signal</keyword>
<evidence type="ECO:0000313" key="3">
    <source>
        <dbReference type="Proteomes" id="UP000547510"/>
    </source>
</evidence>
<evidence type="ECO:0000256" key="1">
    <source>
        <dbReference type="SAM" id="SignalP"/>
    </source>
</evidence>
<proteinExistence type="predicted"/>
<evidence type="ECO:0000313" key="2">
    <source>
        <dbReference type="EMBL" id="MBB5960754.1"/>
    </source>
</evidence>
<dbReference type="Proteomes" id="UP000547510">
    <property type="component" value="Unassembled WGS sequence"/>
</dbReference>
<feature type="signal peptide" evidence="1">
    <location>
        <begin position="1"/>
        <end position="19"/>
    </location>
</feature>
<feature type="chain" id="PRO_5032633094" evidence="1">
    <location>
        <begin position="20"/>
        <end position="150"/>
    </location>
</feature>
<reference evidence="2 3" key="1">
    <citation type="submission" date="2020-08" db="EMBL/GenBank/DDBJ databases">
        <title>Genomic Encyclopedia of Type Strains, Phase III (KMG-III): the genomes of soil and plant-associated and newly described type strains.</title>
        <authorList>
            <person name="Whitman W."/>
        </authorList>
    </citation>
    <scope>NUCLEOTIDE SEQUENCE [LARGE SCALE GENOMIC DNA]</scope>
    <source>
        <strain evidence="2 3">CECT 8640</strain>
    </source>
</reference>
<protein>
    <submittedName>
        <fullName evidence="2">Uncharacterized protein</fullName>
    </submittedName>
</protein>
<keyword evidence="3" id="KW-1185">Reference proteome</keyword>
<dbReference type="EMBL" id="JACHJN010000025">
    <property type="protein sequence ID" value="MBB5960754.1"/>
    <property type="molecule type" value="Genomic_DNA"/>
</dbReference>
<name>A0A841CWR7_9PSEU</name>